<feature type="compositionally biased region" description="Basic and acidic residues" evidence="1">
    <location>
        <begin position="511"/>
        <end position="520"/>
    </location>
</feature>
<keyword evidence="4" id="KW-1185">Reference proteome</keyword>
<organism evidence="3 4">
    <name type="scientific">Athelia psychrophila</name>
    <dbReference type="NCBI Taxonomy" id="1759441"/>
    <lineage>
        <taxon>Eukaryota</taxon>
        <taxon>Fungi</taxon>
        <taxon>Dikarya</taxon>
        <taxon>Basidiomycota</taxon>
        <taxon>Agaricomycotina</taxon>
        <taxon>Agaricomycetes</taxon>
        <taxon>Agaricomycetidae</taxon>
        <taxon>Atheliales</taxon>
        <taxon>Atheliaceae</taxon>
        <taxon>Athelia</taxon>
    </lineage>
</organism>
<evidence type="ECO:0000313" key="3">
    <source>
        <dbReference type="EMBL" id="KZP26957.1"/>
    </source>
</evidence>
<evidence type="ECO:0000256" key="1">
    <source>
        <dbReference type="SAM" id="MobiDB-lite"/>
    </source>
</evidence>
<dbReference type="EMBL" id="KV417511">
    <property type="protein sequence ID" value="KZP26957.1"/>
    <property type="molecule type" value="Genomic_DNA"/>
</dbReference>
<feature type="transmembrane region" description="Helical" evidence="2">
    <location>
        <begin position="404"/>
        <end position="422"/>
    </location>
</feature>
<feature type="transmembrane region" description="Helical" evidence="2">
    <location>
        <begin position="442"/>
        <end position="469"/>
    </location>
</feature>
<keyword evidence="2" id="KW-0472">Membrane</keyword>
<feature type="compositionally biased region" description="Acidic residues" evidence="1">
    <location>
        <begin position="500"/>
        <end position="510"/>
    </location>
</feature>
<reference evidence="3 4" key="1">
    <citation type="journal article" date="2016" name="Mol. Biol. Evol.">
        <title>Comparative Genomics of Early-Diverging Mushroom-Forming Fungi Provides Insights into the Origins of Lignocellulose Decay Capabilities.</title>
        <authorList>
            <person name="Nagy L.G."/>
            <person name="Riley R."/>
            <person name="Tritt A."/>
            <person name="Adam C."/>
            <person name="Daum C."/>
            <person name="Floudas D."/>
            <person name="Sun H."/>
            <person name="Yadav J.S."/>
            <person name="Pangilinan J."/>
            <person name="Larsson K.H."/>
            <person name="Matsuura K."/>
            <person name="Barry K."/>
            <person name="Labutti K."/>
            <person name="Kuo R."/>
            <person name="Ohm R.A."/>
            <person name="Bhattacharya S.S."/>
            <person name="Shirouzu T."/>
            <person name="Yoshinaga Y."/>
            <person name="Martin F.M."/>
            <person name="Grigoriev I.V."/>
            <person name="Hibbett D.S."/>
        </authorList>
    </citation>
    <scope>NUCLEOTIDE SEQUENCE [LARGE SCALE GENOMIC DNA]</scope>
    <source>
        <strain evidence="3 4">CBS 109695</strain>
    </source>
</reference>
<name>A0A166QB33_9AGAM</name>
<feature type="region of interest" description="Disordered" evidence="1">
    <location>
        <begin position="498"/>
        <end position="574"/>
    </location>
</feature>
<dbReference type="Proteomes" id="UP000076532">
    <property type="component" value="Unassembled WGS sequence"/>
</dbReference>
<feature type="transmembrane region" description="Helical" evidence="2">
    <location>
        <begin position="353"/>
        <end position="372"/>
    </location>
</feature>
<feature type="transmembrane region" description="Helical" evidence="2">
    <location>
        <begin position="315"/>
        <end position="333"/>
    </location>
</feature>
<accession>A0A166QB33</accession>
<gene>
    <name evidence="3" type="ORF">FIBSPDRAFT_948929</name>
</gene>
<keyword evidence="2" id="KW-0812">Transmembrane</keyword>
<evidence type="ECO:0000313" key="4">
    <source>
        <dbReference type="Proteomes" id="UP000076532"/>
    </source>
</evidence>
<keyword evidence="2" id="KW-1133">Transmembrane helix</keyword>
<dbReference type="OrthoDB" id="2657661at2759"/>
<proteinExistence type="predicted"/>
<evidence type="ECO:0000256" key="2">
    <source>
        <dbReference type="SAM" id="Phobius"/>
    </source>
</evidence>
<evidence type="ECO:0008006" key="5">
    <source>
        <dbReference type="Google" id="ProtNLM"/>
    </source>
</evidence>
<protein>
    <recommendedName>
        <fullName evidence="5">WW domain-containing protein</fullName>
    </recommendedName>
</protein>
<dbReference type="AlphaFoldDB" id="A0A166QB33"/>
<sequence>MSTSTVQRWNRGVKVSTEFNHCLVGPYNFEFKDNPPPEGWAACQHPEGALYFFHAEKRVFTDVYMYDPAKVAMVNEAASRILGQLHRDVLDEEAVLPEDCDLVIEVVELDGETVVGYYFADHASRLLFWMEEFDAWRICREITCVVSFSHLRIEIESQYWTHYELYPNSRNYTTEVRDEVRGVLLHATADTLTSVTSTALWTTKENESILHVIEKLQVDYPADRVCAGAIVGRVMRNLKHMQFIQLYGQHGARLDRDQSVHGIIAHPHSWYLKIVEPFLFWGTEVHLVSLEKIWVDRTINIVGFRHFIGKLNEEWHYFIIVAAVLLNANLAFLSIQSVDDGRIAVPDRSAAQIVSYISIVTGLGSALLSLLLTRENRSKGRESADTVANFLGNTTHKARGLEHLAILYALPYALLMWSSVHIPPSSLPRTAFSLDCFVRASVATRVPVGSVLVLCITLVIWCVITAWLCEADRMRRWEHMNARMWERARWIFGMGLDTGERDENEGGEEEGGGRGKRQTDETAIGTTPNDKRKQSRSRSWLPGILVRGATGDDIEAPSLASQVEMEEVPRHGYP</sequence>